<keyword evidence="1" id="KW-0677">Repeat</keyword>
<evidence type="ECO:0000256" key="3">
    <source>
        <dbReference type="SAM" id="Coils"/>
    </source>
</evidence>
<gene>
    <name evidence="4" type="ORF">CDL15_Pgr018037</name>
</gene>
<reference evidence="5" key="1">
    <citation type="journal article" date="2017" name="Plant J.">
        <title>The pomegranate (Punica granatum L.) genome and the genomics of punicalagin biosynthesis.</title>
        <authorList>
            <person name="Qin G."/>
            <person name="Xu C."/>
            <person name="Ming R."/>
            <person name="Tang H."/>
            <person name="Guyot R."/>
            <person name="Kramer E.M."/>
            <person name="Hu Y."/>
            <person name="Yi X."/>
            <person name="Qi Y."/>
            <person name="Xu X."/>
            <person name="Gao Z."/>
            <person name="Pan H."/>
            <person name="Jian J."/>
            <person name="Tian Y."/>
            <person name="Yue Z."/>
            <person name="Xu Y."/>
        </authorList>
    </citation>
    <scope>NUCLEOTIDE SEQUENCE [LARGE SCALE GENOMIC DNA]</scope>
    <source>
        <strain evidence="5">cv. Dabenzi</strain>
    </source>
</reference>
<dbReference type="PANTHER" id="PTHR37381">
    <property type="entry name" value="PENTATRICOPEPTIDE REPEAT (PPR) SUPERFAMILY PROTEIN"/>
    <property type="match status" value="1"/>
</dbReference>
<organism evidence="4 5">
    <name type="scientific">Punica granatum</name>
    <name type="common">Pomegranate</name>
    <dbReference type="NCBI Taxonomy" id="22663"/>
    <lineage>
        <taxon>Eukaryota</taxon>
        <taxon>Viridiplantae</taxon>
        <taxon>Streptophyta</taxon>
        <taxon>Embryophyta</taxon>
        <taxon>Tracheophyta</taxon>
        <taxon>Spermatophyta</taxon>
        <taxon>Magnoliopsida</taxon>
        <taxon>eudicotyledons</taxon>
        <taxon>Gunneridae</taxon>
        <taxon>Pentapetalae</taxon>
        <taxon>rosids</taxon>
        <taxon>malvids</taxon>
        <taxon>Myrtales</taxon>
        <taxon>Lythraceae</taxon>
        <taxon>Punica</taxon>
    </lineage>
</organism>
<dbReference type="PANTHER" id="PTHR37381:SF1">
    <property type="entry name" value="PENTATRICOPEPTIDE REPEAT (PPR) SUPERFAMILY PROTEIN"/>
    <property type="match status" value="1"/>
</dbReference>
<keyword evidence="3" id="KW-0175">Coiled coil</keyword>
<accession>A0A218WH29</accession>
<protein>
    <submittedName>
        <fullName evidence="4">Uncharacterized protein</fullName>
    </submittedName>
</protein>
<dbReference type="Proteomes" id="UP000197138">
    <property type="component" value="Unassembled WGS sequence"/>
</dbReference>
<dbReference type="AlphaFoldDB" id="A0A218WH29"/>
<evidence type="ECO:0000313" key="4">
    <source>
        <dbReference type="EMBL" id="OWM72154.1"/>
    </source>
</evidence>
<dbReference type="Gene3D" id="1.25.40.10">
    <property type="entry name" value="Tetratricopeptide repeat domain"/>
    <property type="match status" value="1"/>
</dbReference>
<evidence type="ECO:0000313" key="5">
    <source>
        <dbReference type="Proteomes" id="UP000197138"/>
    </source>
</evidence>
<comment type="caution">
    <text evidence="4">The sequence shown here is derived from an EMBL/GenBank/DDBJ whole genome shotgun (WGS) entry which is preliminary data.</text>
</comment>
<name>A0A218WH29_PUNGR</name>
<feature type="repeat" description="PPR" evidence="2">
    <location>
        <begin position="202"/>
        <end position="236"/>
    </location>
</feature>
<evidence type="ECO:0000256" key="2">
    <source>
        <dbReference type="PROSITE-ProRule" id="PRU00708"/>
    </source>
</evidence>
<feature type="coiled-coil region" evidence="3">
    <location>
        <begin position="565"/>
        <end position="605"/>
    </location>
</feature>
<proteinExistence type="predicted"/>
<dbReference type="PROSITE" id="PS51375">
    <property type="entry name" value="PPR"/>
    <property type="match status" value="1"/>
</dbReference>
<dbReference type="EMBL" id="MTKT01004293">
    <property type="protein sequence ID" value="OWM72154.1"/>
    <property type="molecule type" value="Genomic_DNA"/>
</dbReference>
<evidence type="ECO:0000256" key="1">
    <source>
        <dbReference type="ARBA" id="ARBA00022737"/>
    </source>
</evidence>
<sequence length="611" mass="66205">MGASRSFLLYLIGNTSWGGDRHLTPPLPSRHRQPPDVMTLNLGSPCLSHFSQSHSPSLHLPRLLDAVLTSHSPSSSLSLRSYLALSAASSSFPHRASLSESKNGVADDPAPTPGPGVLTDKLLSEVAGAKDSDEVLRIIEEQSGRSSGVVSVPDCCSIIAASLDRNNAELALSVFYAMRASFVQGVGEDGPFVERWRWPRPDVQVYTLLIHGLAASLRVSDALRIIDGICKVGVSPGEEVPFGKVVRCPACMIAVAVAQPQDGVQIASCAKCRYKYELVSGDITNIESEEVSMDVPAWKRGLRFLGLAKQSIPAAVHSIVVQMPSGVARTHRFATETVDLPAQAGERVTIASAAPSNVYREVGPLKFRPKAPNFYPGEPMCLTNHKDGRESLLLRAPPKDGTSSFLSPSVVFPLLAVLATGDAATGAIDPSLPQLLSAGVVASLAAGATLNALVLPELNKIPQRSVDAIAIKQQLLSQYSLLQSRIKDLREAAEKEVWMLARMCQLENKIYAVGEPSYRARKSRVKRVREGLENSLRGRIELIDSYARISSMIEIEVEMDSDVLAAEAASNVERAAEQIQQIMEIENLEERWRLQVEANDEAERLLSEEQD</sequence>
<dbReference type="InterPro" id="IPR002885">
    <property type="entry name" value="PPR_rpt"/>
</dbReference>
<dbReference type="InterPro" id="IPR011990">
    <property type="entry name" value="TPR-like_helical_dom_sf"/>
</dbReference>